<keyword evidence="5" id="KW-0498">Mitosis</keyword>
<dbReference type="Pfam" id="PF02809">
    <property type="entry name" value="UIM"/>
    <property type="match status" value="3"/>
</dbReference>
<dbReference type="SUPFAM" id="SSF54001">
    <property type="entry name" value="Cysteine proteinases"/>
    <property type="match status" value="1"/>
</dbReference>
<name>A0A8C7Q1Q1_ONCMY</name>
<dbReference type="InterPro" id="IPR028889">
    <property type="entry name" value="USP"/>
</dbReference>
<dbReference type="PANTHER" id="PTHR24006">
    <property type="entry name" value="UBIQUITIN CARBOXYL-TERMINAL HYDROLASE"/>
    <property type="match status" value="1"/>
</dbReference>
<feature type="compositionally biased region" description="Polar residues" evidence="12">
    <location>
        <begin position="210"/>
        <end position="219"/>
    </location>
</feature>
<evidence type="ECO:0000259" key="13">
    <source>
        <dbReference type="PROSITE" id="PS50235"/>
    </source>
</evidence>
<reference evidence="14" key="1">
    <citation type="submission" date="2020-07" db="EMBL/GenBank/DDBJ databases">
        <title>A long reads based de novo assembly of the rainbow trout Arlee double haploid line genome.</title>
        <authorList>
            <person name="Gao G."/>
            <person name="Palti Y."/>
        </authorList>
    </citation>
    <scope>NUCLEOTIDE SEQUENCE [LARGE SCALE GENOMIC DNA]</scope>
</reference>
<feature type="region of interest" description="Disordered" evidence="12">
    <location>
        <begin position="265"/>
        <end position="285"/>
    </location>
</feature>
<dbReference type="GO" id="GO:0000082">
    <property type="term" value="P:G1/S transition of mitotic cell cycle"/>
    <property type="evidence" value="ECO:0007669"/>
    <property type="project" value="TreeGrafter"/>
</dbReference>
<feature type="region of interest" description="Disordered" evidence="12">
    <location>
        <begin position="126"/>
        <end position="222"/>
    </location>
</feature>
<dbReference type="PROSITE" id="PS50330">
    <property type="entry name" value="UIM"/>
    <property type="match status" value="2"/>
</dbReference>
<dbReference type="InterPro" id="IPR003903">
    <property type="entry name" value="UIM_dom"/>
</dbReference>
<dbReference type="Proteomes" id="UP000694395">
    <property type="component" value="Chromosome 22"/>
</dbReference>
<comment type="catalytic activity">
    <reaction evidence="1 10">
        <text>Thiol-dependent hydrolysis of ester, thioester, amide, peptide and isopeptide bonds formed by the C-terminal Gly of ubiquitin (a 76-residue protein attached to proteins as an intracellular targeting signal).</text>
        <dbReference type="EC" id="3.4.19.12"/>
    </reaction>
</comment>
<evidence type="ECO:0000313" key="14">
    <source>
        <dbReference type="Ensembl" id="ENSOMYP00000030418.2"/>
    </source>
</evidence>
<feature type="region of interest" description="Disordered" evidence="12">
    <location>
        <begin position="628"/>
        <end position="672"/>
    </location>
</feature>
<dbReference type="PANTHER" id="PTHR24006:SF915">
    <property type="entry name" value="UBIQUITIN CARBOXYL-TERMINAL HYDROLASE-RELATED"/>
    <property type="match status" value="1"/>
</dbReference>
<keyword evidence="9" id="KW-0131">Cell cycle</keyword>
<dbReference type="InterPro" id="IPR038765">
    <property type="entry name" value="Papain-like_cys_pep_sf"/>
</dbReference>
<protein>
    <recommendedName>
        <fullName evidence="10">Ubiquitin carboxyl-terminal hydrolase</fullName>
        <ecNumber evidence="10">3.4.19.12</ecNumber>
    </recommendedName>
</protein>
<reference evidence="14" key="2">
    <citation type="submission" date="2025-08" db="UniProtKB">
        <authorList>
            <consortium name="Ensembl"/>
        </authorList>
    </citation>
    <scope>IDENTIFICATION</scope>
</reference>
<evidence type="ECO:0000256" key="7">
    <source>
        <dbReference type="ARBA" id="ARBA00022801"/>
    </source>
</evidence>
<dbReference type="InterPro" id="IPR032069">
    <property type="entry name" value="USP37-like_PH"/>
</dbReference>
<keyword evidence="4 10" id="KW-0645">Protease</keyword>
<dbReference type="Gene3D" id="3.90.70.10">
    <property type="entry name" value="Cysteine proteinases"/>
    <property type="match status" value="2"/>
</dbReference>
<dbReference type="AlphaFoldDB" id="A0A8C7Q1Q1"/>
<dbReference type="GeneTree" id="ENSGT00940000158091"/>
<dbReference type="CDD" id="cd02257">
    <property type="entry name" value="Peptidase_C19"/>
    <property type="match status" value="1"/>
</dbReference>
<dbReference type="SMART" id="SM00726">
    <property type="entry name" value="UIM"/>
    <property type="match status" value="3"/>
</dbReference>
<sequence length="883" mass="99261">SLPLGLFGDVVKIRYNSIDVGTTRWKEGTFEVLEKDNKVNLCLKFNAGGALKSFQLNHNVKNVMMQSMHTMRRIVVSLKDGSVVTLERIPTAVAEKMKEYLEKLKQGKPTVLKTSQGSASFSVLGNRSVKKEISPPGERQVKSCCKNTTPRRPSVDNREEMMPRKPLSSPSRVTSTPSRSGLSENRIEKRKRHLTSDSDLTKDYPKENDSSSNNKTMSDPSRKFLLSCKDKLKQAEENRCSVLLVPAPLQPTSFYGSRSVTKDYSTSHSFLDRPSSTSQTTSAKRSLVLPNHSTPFKKVRPMLDYGGWNKPRPSTLAQPQPPLQGFSNLGNTCYMNAILQSLFSLPSFSNDLLKQGIPWKKIPANALLRRFAHLLAKKDISCPEVKKDLLRRVKSSISSTAERFSGYMQNDAHEFLSQCLDQLKEDMEKVNKSWKSESAAWDEAPQQAAAVRPGEEADTSHTYTCPVVVNMEFEVQHTITCKGCGEVVTKREQFNDLSIDLPRRKKTIPLRSIQDSLDLFFRMEEIEYSCEKCSRKAATVTHKFSRLPRVLILHLKRYSFNAQLSLNSKLGQQVMIPRYLTLLSHCTDTTQPPLSLGWSRGVQHTDASDINDEAMLAVVLEMSCQDTGLSCPAPEDEPTSSPDTGFGDADPDTQEPNYHPDLLETDSKPSADALDSLDLTMDENKENQTPEGVQGELDWVQQFSLEQEREEQELQQALAQSLQEHEAQEMREDDDLKRATELSLQEFNNSLPELLCSDEDSGNEEVLDMEYSEAEAGDLKRNAESGDLTNSFRLISVVSHIGSSSSSGHYISDIYDMKKQSWLTYNDLDVSRTQEAMVQRDRDRSGYIFFYMHKDVFEELSELERTGASGGASEAGRTVLQPL</sequence>
<evidence type="ECO:0000256" key="6">
    <source>
        <dbReference type="ARBA" id="ARBA00022786"/>
    </source>
</evidence>
<dbReference type="PROSITE" id="PS00973">
    <property type="entry name" value="USP_2"/>
    <property type="match status" value="1"/>
</dbReference>
<dbReference type="PROSITE" id="PS50235">
    <property type="entry name" value="USP_3"/>
    <property type="match status" value="1"/>
</dbReference>
<keyword evidence="11" id="KW-0175">Coiled coil</keyword>
<feature type="compositionally biased region" description="Basic and acidic residues" evidence="12">
    <location>
        <begin position="194"/>
        <end position="209"/>
    </location>
</feature>
<evidence type="ECO:0000313" key="15">
    <source>
        <dbReference type="Proteomes" id="UP000694395"/>
    </source>
</evidence>
<feature type="compositionally biased region" description="Polar residues" evidence="12">
    <location>
        <begin position="265"/>
        <end position="284"/>
    </location>
</feature>
<dbReference type="GO" id="GO:0005634">
    <property type="term" value="C:nucleus"/>
    <property type="evidence" value="ECO:0007669"/>
    <property type="project" value="TreeGrafter"/>
</dbReference>
<dbReference type="GO" id="GO:0016579">
    <property type="term" value="P:protein deubiquitination"/>
    <property type="evidence" value="ECO:0007669"/>
    <property type="project" value="InterPro"/>
</dbReference>
<evidence type="ECO:0000256" key="4">
    <source>
        <dbReference type="ARBA" id="ARBA00022670"/>
    </source>
</evidence>
<reference evidence="14" key="3">
    <citation type="submission" date="2025-09" db="UniProtKB">
        <authorList>
            <consortium name="Ensembl"/>
        </authorList>
    </citation>
    <scope>IDENTIFICATION</scope>
</reference>
<accession>A0A8C7Q1Q1</accession>
<dbReference type="FunFam" id="3.90.70.10:FF:000040">
    <property type="entry name" value="Ubiquitin carboxyl-terminal hydrolase 37"/>
    <property type="match status" value="1"/>
</dbReference>
<keyword evidence="3" id="KW-0132">Cell division</keyword>
<keyword evidence="6 10" id="KW-0833">Ubl conjugation pathway</keyword>
<evidence type="ECO:0000256" key="3">
    <source>
        <dbReference type="ARBA" id="ARBA00022618"/>
    </source>
</evidence>
<evidence type="ECO:0000256" key="9">
    <source>
        <dbReference type="ARBA" id="ARBA00023306"/>
    </source>
</evidence>
<keyword evidence="8 10" id="KW-0788">Thiol protease</keyword>
<proteinExistence type="inferred from homology"/>
<feature type="coiled-coil region" evidence="11">
    <location>
        <begin position="700"/>
        <end position="742"/>
    </location>
</feature>
<dbReference type="FunFam" id="3.90.70.10:FF:000066">
    <property type="entry name" value="Ubiquitin carboxyl-terminal hydrolase 37"/>
    <property type="match status" value="1"/>
</dbReference>
<dbReference type="GO" id="GO:0005829">
    <property type="term" value="C:cytosol"/>
    <property type="evidence" value="ECO:0007669"/>
    <property type="project" value="TreeGrafter"/>
</dbReference>
<dbReference type="Gene3D" id="2.30.29.180">
    <property type="entry name" value="Ubiquitin carboxyl-terminal hydrolase 26/29/37, pleckstrin homology-like domain"/>
    <property type="match status" value="1"/>
</dbReference>
<dbReference type="Pfam" id="PF00443">
    <property type="entry name" value="UCH"/>
    <property type="match status" value="1"/>
</dbReference>
<organism evidence="14 15">
    <name type="scientific">Oncorhynchus mykiss</name>
    <name type="common">Rainbow trout</name>
    <name type="synonym">Salmo gairdneri</name>
    <dbReference type="NCBI Taxonomy" id="8022"/>
    <lineage>
        <taxon>Eukaryota</taxon>
        <taxon>Metazoa</taxon>
        <taxon>Chordata</taxon>
        <taxon>Craniata</taxon>
        <taxon>Vertebrata</taxon>
        <taxon>Euteleostomi</taxon>
        <taxon>Actinopterygii</taxon>
        <taxon>Neopterygii</taxon>
        <taxon>Teleostei</taxon>
        <taxon>Protacanthopterygii</taxon>
        <taxon>Salmoniformes</taxon>
        <taxon>Salmonidae</taxon>
        <taxon>Salmoninae</taxon>
        <taxon>Oncorhynchus</taxon>
    </lineage>
</organism>
<dbReference type="PROSITE" id="PS00972">
    <property type="entry name" value="USP_1"/>
    <property type="match status" value="1"/>
</dbReference>
<dbReference type="Pfam" id="PF16674">
    <property type="entry name" value="UCH_N"/>
    <property type="match status" value="1"/>
</dbReference>
<dbReference type="GO" id="GO:0006508">
    <property type="term" value="P:proteolysis"/>
    <property type="evidence" value="ECO:0007669"/>
    <property type="project" value="UniProtKB-KW"/>
</dbReference>
<evidence type="ECO:0000256" key="5">
    <source>
        <dbReference type="ARBA" id="ARBA00022776"/>
    </source>
</evidence>
<evidence type="ECO:0000256" key="2">
    <source>
        <dbReference type="ARBA" id="ARBA00009085"/>
    </source>
</evidence>
<keyword evidence="15" id="KW-1185">Reference proteome</keyword>
<dbReference type="InterPro" id="IPR038093">
    <property type="entry name" value="USP37-like_PH_sf"/>
</dbReference>
<dbReference type="InterPro" id="IPR050164">
    <property type="entry name" value="Peptidase_C19"/>
</dbReference>
<evidence type="ECO:0000256" key="8">
    <source>
        <dbReference type="ARBA" id="ARBA00022807"/>
    </source>
</evidence>
<evidence type="ECO:0000256" key="11">
    <source>
        <dbReference type="SAM" id="Coils"/>
    </source>
</evidence>
<feature type="compositionally biased region" description="Low complexity" evidence="12">
    <location>
        <begin position="168"/>
        <end position="180"/>
    </location>
</feature>
<feature type="domain" description="USP" evidence="13">
    <location>
        <begin position="324"/>
        <end position="854"/>
    </location>
</feature>
<evidence type="ECO:0000256" key="12">
    <source>
        <dbReference type="SAM" id="MobiDB-lite"/>
    </source>
</evidence>
<dbReference type="GO" id="GO:0004843">
    <property type="term" value="F:cysteine-type deubiquitinase activity"/>
    <property type="evidence" value="ECO:0007669"/>
    <property type="project" value="UniProtKB-UniRule"/>
</dbReference>
<evidence type="ECO:0000256" key="1">
    <source>
        <dbReference type="ARBA" id="ARBA00000707"/>
    </source>
</evidence>
<feature type="compositionally biased region" description="Basic and acidic residues" evidence="12">
    <location>
        <begin position="153"/>
        <end position="163"/>
    </location>
</feature>
<comment type="similarity">
    <text evidence="2 10">Belongs to the peptidase C19 family.</text>
</comment>
<evidence type="ECO:0000256" key="10">
    <source>
        <dbReference type="RuleBase" id="RU366025"/>
    </source>
</evidence>
<dbReference type="Ensembl" id="ENSOMYT00000033161.2">
    <property type="protein sequence ID" value="ENSOMYP00000030418.2"/>
    <property type="gene ID" value="ENSOMYG00000013941.2"/>
</dbReference>
<dbReference type="GO" id="GO:0051301">
    <property type="term" value="P:cell division"/>
    <property type="evidence" value="ECO:0007669"/>
    <property type="project" value="UniProtKB-KW"/>
</dbReference>
<dbReference type="InterPro" id="IPR018200">
    <property type="entry name" value="USP_CS"/>
</dbReference>
<dbReference type="EC" id="3.4.19.12" evidence="10"/>
<dbReference type="InterPro" id="IPR001394">
    <property type="entry name" value="Peptidase_C19_UCH"/>
</dbReference>
<keyword evidence="7 10" id="KW-0378">Hydrolase</keyword>